<dbReference type="EMBL" id="SMLM01000002">
    <property type="protein sequence ID" value="TFZ02164.1"/>
    <property type="molecule type" value="Genomic_DNA"/>
</dbReference>
<evidence type="ECO:0000259" key="1">
    <source>
        <dbReference type="PROSITE" id="PS50043"/>
    </source>
</evidence>
<name>A0A4Z0BUL8_9BURK</name>
<dbReference type="SMART" id="SM00421">
    <property type="entry name" value="HTH_LUXR"/>
    <property type="match status" value="1"/>
</dbReference>
<sequence length="393" mass="43808">MDLSDASFQRLIDLVYEAVEHPDRWRRFYEELQPAIGVKSVHMLALDKRHGTLSYSDGANLPVQGELAYMQHYRTLDPRLPVILERAPAEWTHCHEILDESVVARHPFYQEFLLPYDRRYMSATKLVDTPDATIILATLSGQSQGPLTAEAVRFVDRLMPHLQRACRIGLQNFVYSSQALVGHMLVNKLRQPVILMTSGGHVMHSNEAARDLLRSTKLVAVEDGRLRLPSPHLQQLLEGCATLEQAFKTAQAGSAESGGTHEASGSQFRSLRITEGPRAGDALYAFYSLLLPGSVMGTFGLRPVVMLLFYHPSSAPPIDSGLLYAVFGLTPAECRIATMLAEGLSLKQIADAQGTQHETVRKQLRSIYQKTSTNRQPELVRLLLHLPHNAVQD</sequence>
<protein>
    <submittedName>
        <fullName evidence="2">Helix-turn-helix transcriptional regulator</fullName>
    </submittedName>
</protein>
<organism evidence="2 3">
    <name type="scientific">Ramlibacter henchirensis</name>
    <dbReference type="NCBI Taxonomy" id="204072"/>
    <lineage>
        <taxon>Bacteria</taxon>
        <taxon>Pseudomonadati</taxon>
        <taxon>Pseudomonadota</taxon>
        <taxon>Betaproteobacteria</taxon>
        <taxon>Burkholderiales</taxon>
        <taxon>Comamonadaceae</taxon>
        <taxon>Ramlibacter</taxon>
    </lineage>
</organism>
<reference evidence="2 3" key="1">
    <citation type="submission" date="2019-03" db="EMBL/GenBank/DDBJ databases">
        <title>Ramlibacter henchirensis DSM 14656, whole genome shotgun sequence.</title>
        <authorList>
            <person name="Zhang X."/>
            <person name="Feng G."/>
            <person name="Zhu H."/>
        </authorList>
    </citation>
    <scope>NUCLEOTIDE SEQUENCE [LARGE SCALE GENOMIC DNA]</scope>
    <source>
        <strain evidence="2 3">DSM 14656</strain>
    </source>
</reference>
<proteinExistence type="predicted"/>
<dbReference type="GO" id="GO:0003677">
    <property type="term" value="F:DNA binding"/>
    <property type="evidence" value="ECO:0007669"/>
    <property type="project" value="InterPro"/>
</dbReference>
<dbReference type="InterPro" id="IPR016032">
    <property type="entry name" value="Sig_transdc_resp-reg_C-effctor"/>
</dbReference>
<dbReference type="InterPro" id="IPR000792">
    <property type="entry name" value="Tscrpt_reg_LuxR_C"/>
</dbReference>
<dbReference type="RefSeq" id="WP_135263695.1">
    <property type="nucleotide sequence ID" value="NZ_SMLM01000002.1"/>
</dbReference>
<feature type="domain" description="HTH luxR-type" evidence="1">
    <location>
        <begin position="322"/>
        <end position="387"/>
    </location>
</feature>
<dbReference type="Pfam" id="PF00196">
    <property type="entry name" value="GerE"/>
    <property type="match status" value="1"/>
</dbReference>
<dbReference type="InterPro" id="IPR036388">
    <property type="entry name" value="WH-like_DNA-bd_sf"/>
</dbReference>
<dbReference type="SUPFAM" id="SSF46894">
    <property type="entry name" value="C-terminal effector domain of the bipartite response regulators"/>
    <property type="match status" value="1"/>
</dbReference>
<dbReference type="AlphaFoldDB" id="A0A4Z0BUL8"/>
<accession>A0A4Z0BUL8</accession>
<evidence type="ECO:0000313" key="2">
    <source>
        <dbReference type="EMBL" id="TFZ02164.1"/>
    </source>
</evidence>
<dbReference type="Proteomes" id="UP000298180">
    <property type="component" value="Unassembled WGS sequence"/>
</dbReference>
<dbReference type="OrthoDB" id="5497412at2"/>
<comment type="caution">
    <text evidence="2">The sequence shown here is derived from an EMBL/GenBank/DDBJ whole genome shotgun (WGS) entry which is preliminary data.</text>
</comment>
<evidence type="ECO:0000313" key="3">
    <source>
        <dbReference type="Proteomes" id="UP000298180"/>
    </source>
</evidence>
<dbReference type="Gene3D" id="1.10.10.10">
    <property type="entry name" value="Winged helix-like DNA-binding domain superfamily/Winged helix DNA-binding domain"/>
    <property type="match status" value="1"/>
</dbReference>
<dbReference type="PROSITE" id="PS50043">
    <property type="entry name" value="HTH_LUXR_2"/>
    <property type="match status" value="1"/>
</dbReference>
<keyword evidence="3" id="KW-1185">Reference proteome</keyword>
<dbReference type="GO" id="GO:0006355">
    <property type="term" value="P:regulation of DNA-templated transcription"/>
    <property type="evidence" value="ECO:0007669"/>
    <property type="project" value="InterPro"/>
</dbReference>
<gene>
    <name evidence="2" type="ORF">EZ313_12850</name>
</gene>
<dbReference type="CDD" id="cd06170">
    <property type="entry name" value="LuxR_C_like"/>
    <property type="match status" value="1"/>
</dbReference>